<dbReference type="VEuPathDB" id="VectorBase:LOC119168708"/>
<dbReference type="EMBL" id="JABSTU010000003">
    <property type="protein sequence ID" value="KAH8035060.1"/>
    <property type="molecule type" value="Genomic_DNA"/>
</dbReference>
<reference evidence="4" key="1">
    <citation type="journal article" date="2020" name="Cell">
        <title>Large-Scale Comparative Analyses of Tick Genomes Elucidate Their Genetic Diversity and Vector Capacities.</title>
        <authorList>
            <consortium name="Tick Genome and Microbiome Consortium (TIGMIC)"/>
            <person name="Jia N."/>
            <person name="Wang J."/>
            <person name="Shi W."/>
            <person name="Du L."/>
            <person name="Sun Y."/>
            <person name="Zhan W."/>
            <person name="Jiang J.F."/>
            <person name="Wang Q."/>
            <person name="Zhang B."/>
            <person name="Ji P."/>
            <person name="Bell-Sakyi L."/>
            <person name="Cui X.M."/>
            <person name="Yuan T.T."/>
            <person name="Jiang B.G."/>
            <person name="Yang W.F."/>
            <person name="Lam T.T."/>
            <person name="Chang Q.C."/>
            <person name="Ding S.J."/>
            <person name="Wang X.J."/>
            <person name="Zhu J.G."/>
            <person name="Ruan X.D."/>
            <person name="Zhao L."/>
            <person name="Wei J.T."/>
            <person name="Ye R.Z."/>
            <person name="Que T.C."/>
            <person name="Du C.H."/>
            <person name="Zhou Y.H."/>
            <person name="Cheng J.X."/>
            <person name="Dai P.F."/>
            <person name="Guo W.B."/>
            <person name="Han X.H."/>
            <person name="Huang E.J."/>
            <person name="Li L.F."/>
            <person name="Wei W."/>
            <person name="Gao Y.C."/>
            <person name="Liu J.Z."/>
            <person name="Shao H.Z."/>
            <person name="Wang X."/>
            <person name="Wang C.C."/>
            <person name="Yang T.C."/>
            <person name="Huo Q.B."/>
            <person name="Li W."/>
            <person name="Chen H.Y."/>
            <person name="Chen S.E."/>
            <person name="Zhou L.G."/>
            <person name="Ni X.B."/>
            <person name="Tian J.H."/>
            <person name="Sheng Y."/>
            <person name="Liu T."/>
            <person name="Pan Y.S."/>
            <person name="Xia L.Y."/>
            <person name="Li J."/>
            <person name="Zhao F."/>
            <person name="Cao W.C."/>
        </authorList>
    </citation>
    <scope>NUCLEOTIDE SEQUENCE</scope>
    <source>
        <strain evidence="4">Rmic-2018</strain>
    </source>
</reference>
<comment type="caution">
    <text evidence="4">The sequence shown here is derived from an EMBL/GenBank/DDBJ whole genome shotgun (WGS) entry which is preliminary data.</text>
</comment>
<reference evidence="4" key="2">
    <citation type="submission" date="2021-09" db="EMBL/GenBank/DDBJ databases">
        <authorList>
            <person name="Jia N."/>
            <person name="Wang J."/>
            <person name="Shi W."/>
            <person name="Du L."/>
            <person name="Sun Y."/>
            <person name="Zhan W."/>
            <person name="Jiang J."/>
            <person name="Wang Q."/>
            <person name="Zhang B."/>
            <person name="Ji P."/>
            <person name="Sakyi L.B."/>
            <person name="Cui X."/>
            <person name="Yuan T."/>
            <person name="Jiang B."/>
            <person name="Yang W."/>
            <person name="Lam T.T.-Y."/>
            <person name="Chang Q."/>
            <person name="Ding S."/>
            <person name="Wang X."/>
            <person name="Zhu J."/>
            <person name="Ruan X."/>
            <person name="Zhao L."/>
            <person name="Wei J."/>
            <person name="Que T."/>
            <person name="Du C."/>
            <person name="Cheng J."/>
            <person name="Dai P."/>
            <person name="Han X."/>
            <person name="Huang E."/>
            <person name="Gao Y."/>
            <person name="Liu J."/>
            <person name="Shao H."/>
            <person name="Ye R."/>
            <person name="Li L."/>
            <person name="Wei W."/>
            <person name="Wang X."/>
            <person name="Wang C."/>
            <person name="Huo Q."/>
            <person name="Li W."/>
            <person name="Guo W."/>
            <person name="Chen H."/>
            <person name="Chen S."/>
            <person name="Zhou L."/>
            <person name="Zhou L."/>
            <person name="Ni X."/>
            <person name="Tian J."/>
            <person name="Zhou Y."/>
            <person name="Sheng Y."/>
            <person name="Liu T."/>
            <person name="Pan Y."/>
            <person name="Xia L."/>
            <person name="Li J."/>
            <person name="Zhao F."/>
            <person name="Cao W."/>
        </authorList>
    </citation>
    <scope>NUCLEOTIDE SEQUENCE</scope>
    <source>
        <strain evidence="4">Rmic-2018</strain>
        <tissue evidence="4">Larvae</tissue>
    </source>
</reference>
<dbReference type="Gene3D" id="1.10.10.60">
    <property type="entry name" value="Homeodomain-like"/>
    <property type="match status" value="1"/>
</dbReference>
<dbReference type="GO" id="GO:0005634">
    <property type="term" value="C:nucleus"/>
    <property type="evidence" value="ECO:0007669"/>
    <property type="project" value="UniProtKB-SubCell"/>
</dbReference>
<dbReference type="GO" id="GO:0003677">
    <property type="term" value="F:DNA binding"/>
    <property type="evidence" value="ECO:0007669"/>
    <property type="project" value="InterPro"/>
</dbReference>
<organism evidence="4 5">
    <name type="scientific">Rhipicephalus microplus</name>
    <name type="common">Cattle tick</name>
    <name type="synonym">Boophilus microplus</name>
    <dbReference type="NCBI Taxonomy" id="6941"/>
    <lineage>
        <taxon>Eukaryota</taxon>
        <taxon>Metazoa</taxon>
        <taxon>Ecdysozoa</taxon>
        <taxon>Arthropoda</taxon>
        <taxon>Chelicerata</taxon>
        <taxon>Arachnida</taxon>
        <taxon>Acari</taxon>
        <taxon>Parasitiformes</taxon>
        <taxon>Ixodida</taxon>
        <taxon>Ixodoidea</taxon>
        <taxon>Ixodidae</taxon>
        <taxon>Rhipicephalinae</taxon>
        <taxon>Rhipicephalus</taxon>
        <taxon>Boophilus</taxon>
    </lineage>
</organism>
<evidence type="ECO:0000256" key="2">
    <source>
        <dbReference type="SAM" id="MobiDB-lite"/>
    </source>
</evidence>
<dbReference type="InterPro" id="IPR009057">
    <property type="entry name" value="Homeodomain-like_sf"/>
</dbReference>
<feature type="region of interest" description="Disordered" evidence="2">
    <location>
        <begin position="1"/>
        <end position="87"/>
    </location>
</feature>
<keyword evidence="5" id="KW-1185">Reference proteome</keyword>
<accession>A0A9J6ELQ3</accession>
<evidence type="ECO:0000313" key="5">
    <source>
        <dbReference type="Proteomes" id="UP000821866"/>
    </source>
</evidence>
<dbReference type="Proteomes" id="UP000821866">
    <property type="component" value="Chromosome 11"/>
</dbReference>
<evidence type="ECO:0000313" key="4">
    <source>
        <dbReference type="EMBL" id="KAH8035060.1"/>
    </source>
</evidence>
<sequence length="394" mass="44083">MHGELKQASSSEDVLKPRRGGLVAKRRKKHHDSEASGSKKKKKAKTATLLQQDVPKDKREYEEAPGITTPSKEPSFSATQTPMTPSMPPPASNYKLLAEDKNIKLTYEVRTLPMVRDQVLVSVIFTNLSLYQLKEMELNILDTLNTKMLRRECVIRGIESGLKKASVAAKYGVSDTTVSTIYKNKDKLRQQLQQDSSSLSWKRIRTSKYEDVDAALFRWFREVRAQSIPVKADTISKCFKRAGFVRNAEALEDDEQSHTSLADETLNTDDVWSCLVDSNFVTATDTFQEFADAGESKLSVCKKASTDDAIVAAVRGSAEVATGDESDSEDDVDPTPEPDFLCKDTLEYLSKVKTYCAKNSSSEKSLQCLSFVEDEIVRSAVREHRQTKITAFFC</sequence>
<comment type="subcellular location">
    <subcellularLocation>
        <location evidence="1">Nucleus</location>
    </subcellularLocation>
</comment>
<dbReference type="SUPFAM" id="SSF46689">
    <property type="entry name" value="Homeodomain-like"/>
    <property type="match status" value="1"/>
</dbReference>
<feature type="domain" description="HTH psq-type" evidence="3">
    <location>
        <begin position="154"/>
        <end position="192"/>
    </location>
</feature>
<name>A0A9J6ELQ3_RHIMP</name>
<proteinExistence type="predicted"/>
<evidence type="ECO:0000256" key="1">
    <source>
        <dbReference type="ARBA" id="ARBA00004123"/>
    </source>
</evidence>
<dbReference type="AlphaFoldDB" id="A0A9J6ELQ3"/>
<gene>
    <name evidence="4" type="ORF">HPB51_004301</name>
</gene>
<dbReference type="Pfam" id="PF04218">
    <property type="entry name" value="CENP-B_N"/>
    <property type="match status" value="1"/>
</dbReference>
<dbReference type="VEuPathDB" id="VectorBase:LOC119168645"/>
<evidence type="ECO:0000259" key="3">
    <source>
        <dbReference type="Pfam" id="PF04218"/>
    </source>
</evidence>
<protein>
    <recommendedName>
        <fullName evidence="3">HTH psq-type domain-containing protein</fullName>
    </recommendedName>
</protein>
<dbReference type="InterPro" id="IPR007889">
    <property type="entry name" value="HTH_Psq"/>
</dbReference>